<reference evidence="1" key="1">
    <citation type="submission" date="2021-06" db="EMBL/GenBank/DDBJ databases">
        <authorList>
            <person name="Kallberg Y."/>
            <person name="Tangrot J."/>
            <person name="Rosling A."/>
        </authorList>
    </citation>
    <scope>NUCLEOTIDE SEQUENCE</scope>
    <source>
        <strain evidence="1">MA461A</strain>
    </source>
</reference>
<dbReference type="Proteomes" id="UP000789920">
    <property type="component" value="Unassembled WGS sequence"/>
</dbReference>
<evidence type="ECO:0000313" key="2">
    <source>
        <dbReference type="Proteomes" id="UP000789920"/>
    </source>
</evidence>
<accession>A0ACA9MLT1</accession>
<comment type="caution">
    <text evidence="1">The sequence shown here is derived from an EMBL/GenBank/DDBJ whole genome shotgun (WGS) entry which is preliminary data.</text>
</comment>
<gene>
    <name evidence="1" type="ORF">RPERSI_LOCUS5752</name>
</gene>
<keyword evidence="2" id="KW-1185">Reference proteome</keyword>
<organism evidence="1 2">
    <name type="scientific">Racocetra persica</name>
    <dbReference type="NCBI Taxonomy" id="160502"/>
    <lineage>
        <taxon>Eukaryota</taxon>
        <taxon>Fungi</taxon>
        <taxon>Fungi incertae sedis</taxon>
        <taxon>Mucoromycota</taxon>
        <taxon>Glomeromycotina</taxon>
        <taxon>Glomeromycetes</taxon>
        <taxon>Diversisporales</taxon>
        <taxon>Gigasporaceae</taxon>
        <taxon>Racocetra</taxon>
    </lineage>
</organism>
<sequence>MLIKTEANSTLASYYRDHKDEYMCFNCYNMIVVNRTDVFKKHAIEWERRLKRSREDNNFSIFESISILTNIIFERENQSMAISLWNLKDELVENNNNLMWVDSVNVLAQFLYDREKNKQEPVIYSFKQLRREIVAKDFRLSSFFDSIYNTSLLENKSTKHLDKLNKKLVVEYYIICGNQNSKLTAFKKDISLFIDLMGVSTEAIDALSHTNITISRNVDTIAIPQIAQNSILVYNPKLIDSELICTFLDYYYMERMSRTFNDQFYYEVPSNEKLENMTLHRYDDRIQEWREKHKMKDIILLDFFELSLKEIDLYINAL</sequence>
<protein>
    <submittedName>
        <fullName evidence="1">15342_t:CDS:1</fullName>
    </submittedName>
</protein>
<evidence type="ECO:0000313" key="1">
    <source>
        <dbReference type="EMBL" id="CAG8596582.1"/>
    </source>
</evidence>
<proteinExistence type="predicted"/>
<dbReference type="EMBL" id="CAJVQC010008776">
    <property type="protein sequence ID" value="CAG8596582.1"/>
    <property type="molecule type" value="Genomic_DNA"/>
</dbReference>
<name>A0ACA9MLT1_9GLOM</name>